<reference evidence="3" key="1">
    <citation type="submission" date="2018-05" db="EMBL/GenBank/DDBJ databases">
        <title>Leptospira yasudae sp. nov. and Leptospira stimsonii sp. nov., two pathogenic species of the genus Leptospira isolated from environmental sources.</title>
        <authorList>
            <person name="Casanovas-Massana A."/>
            <person name="Hamond C."/>
            <person name="Santos L.A."/>
            <person name="Hacker K.P."/>
            <person name="Balassiano I."/>
            <person name="Medeiros M.A."/>
            <person name="Reis M.G."/>
            <person name="Ko A.I."/>
            <person name="Wunder E.A."/>
        </authorList>
    </citation>
    <scope>NUCLEOTIDE SEQUENCE [LARGE SCALE GENOMIC DNA]</scope>
    <source>
        <strain evidence="3">AMB6-RJ</strain>
    </source>
</reference>
<dbReference type="AlphaFoldDB" id="A0A8B3CQE0"/>
<dbReference type="Proteomes" id="UP000266669">
    <property type="component" value="Unassembled WGS sequence"/>
</dbReference>
<evidence type="ECO:0000313" key="3">
    <source>
        <dbReference type="Proteomes" id="UP000266669"/>
    </source>
</evidence>
<comment type="caution">
    <text evidence="2">The sequence shown here is derived from an EMBL/GenBank/DDBJ whole genome shotgun (WGS) entry which is preliminary data.</text>
</comment>
<organism evidence="2 3">
    <name type="scientific">Leptospira stimsonii</name>
    <dbReference type="NCBI Taxonomy" id="2202203"/>
    <lineage>
        <taxon>Bacteria</taxon>
        <taxon>Pseudomonadati</taxon>
        <taxon>Spirochaetota</taxon>
        <taxon>Spirochaetia</taxon>
        <taxon>Leptospirales</taxon>
        <taxon>Leptospiraceae</taxon>
        <taxon>Leptospira</taxon>
    </lineage>
</organism>
<sequence>MGSVDIRDPDLGRSSDLSSLFEKSRKKKNAPKWAIARFPLQNSFQKTNPFAHSSGQIAKIFPIFLPGSR</sequence>
<evidence type="ECO:0000256" key="1">
    <source>
        <dbReference type="SAM" id="MobiDB-lite"/>
    </source>
</evidence>
<feature type="compositionally biased region" description="Basic and acidic residues" evidence="1">
    <location>
        <begin position="1"/>
        <end position="13"/>
    </location>
</feature>
<gene>
    <name evidence="2" type="ORF">DLM78_13990</name>
</gene>
<evidence type="ECO:0000313" key="2">
    <source>
        <dbReference type="EMBL" id="RHX85229.1"/>
    </source>
</evidence>
<dbReference type="EMBL" id="QHCS01000003">
    <property type="protein sequence ID" value="RHX85229.1"/>
    <property type="molecule type" value="Genomic_DNA"/>
</dbReference>
<feature type="region of interest" description="Disordered" evidence="1">
    <location>
        <begin position="1"/>
        <end position="29"/>
    </location>
</feature>
<proteinExistence type="predicted"/>
<protein>
    <submittedName>
        <fullName evidence="2">Uncharacterized protein</fullName>
    </submittedName>
</protein>
<accession>A0A8B3CQE0</accession>
<name>A0A8B3CQE0_9LEPT</name>